<keyword evidence="2" id="KW-0067">ATP-binding</keyword>
<dbReference type="SUPFAM" id="SSF52540">
    <property type="entry name" value="P-loop containing nucleoside triphosphate hydrolases"/>
    <property type="match status" value="1"/>
</dbReference>
<feature type="domain" description="KaiC" evidence="3">
    <location>
        <begin position="3"/>
        <end position="236"/>
    </location>
</feature>
<dbReference type="PANTHER" id="PTHR43637:SF1">
    <property type="entry name" value="UPF0273 PROTEIN TM_0370"/>
    <property type="match status" value="1"/>
</dbReference>
<sequence length="467" mass="53107">MAILFSTGSKELDEILGGFRQRSMLLIVGNPGAGKTTLASQICYVNAFNGFKCLYISFYEDKDKLFWNMKNLGINFAEIESRGLLIYVKLPALSSVEEVMKIISDIVVKERPRVVAIDSINTILEFLERREIQRAILLNFFYQLINVIDGLLVAIAELPFGKEQVDFGAIEFIADAVVVLKHRVEKGLITRILEIRKIRGAPLTIAEIPFSIVEGRGVEVFVSPRPERPASITMTRLKAHEVTEHIFGPLYKGDTIFMSIPGGSEFHPELLIPLIDIVAENNMKTLLITYRYSKDEIIEVFTSMARNLGLNKEVAVKALENHCIIESINPASFSLIQLQSHIVDLVKTHNPDFVIFYAIEVLQSIVEKPSEYLSIVINLLTWLKNQGKLVLRISGHMDNKWVKKHEAIADVVVKLKHKRIEKEYKPIIISWRRGIPPRIIDLTEKNLLNKIEILSKTLNEIIKKRLE</sequence>
<evidence type="ECO:0000313" key="4">
    <source>
        <dbReference type="EMBL" id="HGQ35742.1"/>
    </source>
</evidence>
<name>A0A7C4NMY4_9CREN</name>
<dbReference type="InterPro" id="IPR014774">
    <property type="entry name" value="KaiC-like_dom"/>
</dbReference>
<accession>A0A7C4NMY4</accession>
<dbReference type="Gene3D" id="3.40.50.300">
    <property type="entry name" value="P-loop containing nucleotide triphosphate hydrolases"/>
    <property type="match status" value="2"/>
</dbReference>
<dbReference type="EMBL" id="DTCK01000019">
    <property type="protein sequence ID" value="HGQ35742.1"/>
    <property type="molecule type" value="Genomic_DNA"/>
</dbReference>
<keyword evidence="1" id="KW-0547">Nucleotide-binding</keyword>
<evidence type="ECO:0000259" key="3">
    <source>
        <dbReference type="PROSITE" id="PS51146"/>
    </source>
</evidence>
<gene>
    <name evidence="5" type="ORF">ENU08_00250</name>
    <name evidence="4" type="ORF">ENU41_03575</name>
</gene>
<evidence type="ECO:0000256" key="1">
    <source>
        <dbReference type="ARBA" id="ARBA00022741"/>
    </source>
</evidence>
<dbReference type="PROSITE" id="PS51146">
    <property type="entry name" value="KAIC"/>
    <property type="match status" value="1"/>
</dbReference>
<dbReference type="PANTHER" id="PTHR43637">
    <property type="entry name" value="UPF0273 PROTEIN TM_0370"/>
    <property type="match status" value="1"/>
</dbReference>
<proteinExistence type="predicted"/>
<dbReference type="InterPro" id="IPR027417">
    <property type="entry name" value="P-loop_NTPase"/>
</dbReference>
<dbReference type="GO" id="GO:0005524">
    <property type="term" value="F:ATP binding"/>
    <property type="evidence" value="ECO:0007669"/>
    <property type="project" value="UniProtKB-KW"/>
</dbReference>
<evidence type="ECO:0000256" key="2">
    <source>
        <dbReference type="ARBA" id="ARBA00022840"/>
    </source>
</evidence>
<evidence type="ECO:0000313" key="5">
    <source>
        <dbReference type="EMBL" id="HGQ63671.1"/>
    </source>
</evidence>
<dbReference type="InterPro" id="IPR010624">
    <property type="entry name" value="KaiC_dom"/>
</dbReference>
<reference evidence="5" key="1">
    <citation type="journal article" date="2020" name="mSystems">
        <title>Genome- and Community-Level Interaction Insights into Carbon Utilization and Element Cycling Functions of Hydrothermarchaeota in Hydrothermal Sediment.</title>
        <authorList>
            <person name="Zhou Z."/>
            <person name="Liu Y."/>
            <person name="Xu W."/>
            <person name="Pan J."/>
            <person name="Luo Z.H."/>
            <person name="Li M."/>
        </authorList>
    </citation>
    <scope>NUCLEOTIDE SEQUENCE [LARGE SCALE GENOMIC DNA]</scope>
    <source>
        <strain evidence="5">SpSt-637</strain>
        <strain evidence="4">SpSt-667</strain>
    </source>
</reference>
<protein>
    <recommendedName>
        <fullName evidence="3">KaiC domain-containing protein</fullName>
    </recommendedName>
</protein>
<dbReference type="EMBL" id="DTBD01000003">
    <property type="protein sequence ID" value="HGQ63671.1"/>
    <property type="molecule type" value="Genomic_DNA"/>
</dbReference>
<comment type="caution">
    <text evidence="5">The sequence shown here is derived from an EMBL/GenBank/DDBJ whole genome shotgun (WGS) entry which is preliminary data.</text>
</comment>
<dbReference type="Pfam" id="PF06745">
    <property type="entry name" value="ATPase"/>
    <property type="match status" value="1"/>
</dbReference>
<organism evidence="5">
    <name type="scientific">Ignisphaera aggregans</name>
    <dbReference type="NCBI Taxonomy" id="334771"/>
    <lineage>
        <taxon>Archaea</taxon>
        <taxon>Thermoproteota</taxon>
        <taxon>Thermoprotei</taxon>
        <taxon>Desulfurococcales</taxon>
        <taxon>Desulfurococcaceae</taxon>
        <taxon>Ignisphaera</taxon>
    </lineage>
</organism>
<dbReference type="AlphaFoldDB" id="A0A7C4NMY4"/>